<reference evidence="2 3" key="1">
    <citation type="submission" date="2023-12" db="EMBL/GenBank/DDBJ databases">
        <title>Micromonospora sp. nov., isolated from Atacama Desert.</title>
        <authorList>
            <person name="Carro L."/>
            <person name="Golinska P."/>
            <person name="Klenk H.-P."/>
            <person name="Goodfellow M."/>
        </authorList>
    </citation>
    <scope>NUCLEOTIDE SEQUENCE [LARGE SCALE GENOMIC DNA]</scope>
    <source>
        <strain evidence="2 3">4G53</strain>
    </source>
</reference>
<gene>
    <name evidence="2" type="ORF">U2F25_29695</name>
</gene>
<organism evidence="2 3">
    <name type="scientific">Micromonospora sicca</name>
    <dbReference type="NCBI Taxonomy" id="2202420"/>
    <lineage>
        <taxon>Bacteria</taxon>
        <taxon>Bacillati</taxon>
        <taxon>Actinomycetota</taxon>
        <taxon>Actinomycetes</taxon>
        <taxon>Micromonosporales</taxon>
        <taxon>Micromonosporaceae</taxon>
        <taxon>Micromonospora</taxon>
    </lineage>
</organism>
<protein>
    <submittedName>
        <fullName evidence="2">Uncharacterized protein</fullName>
    </submittedName>
</protein>
<dbReference type="EMBL" id="JAXOTQ010000049">
    <property type="protein sequence ID" value="MDZ5493591.1"/>
    <property type="molecule type" value="Genomic_DNA"/>
</dbReference>
<evidence type="ECO:0000313" key="2">
    <source>
        <dbReference type="EMBL" id="MDZ5493591.1"/>
    </source>
</evidence>
<feature type="region of interest" description="Disordered" evidence="1">
    <location>
        <begin position="67"/>
        <end position="88"/>
    </location>
</feature>
<comment type="caution">
    <text evidence="2">The sequence shown here is derived from an EMBL/GenBank/DDBJ whole genome shotgun (WGS) entry which is preliminary data.</text>
</comment>
<proteinExistence type="predicted"/>
<sequence length="88" mass="9233">MDDLARARAATLDALTGELASRLAAYYNEEGNYAGASFLAIAPNEPAVISAADLFVRILARRSVHRRECQNGSGRGRSGGGLRGAAQV</sequence>
<accession>A0ABU5JLY7</accession>
<name>A0ABU5JLY7_9ACTN</name>
<feature type="compositionally biased region" description="Gly residues" evidence="1">
    <location>
        <begin position="73"/>
        <end position="88"/>
    </location>
</feature>
<evidence type="ECO:0000313" key="3">
    <source>
        <dbReference type="Proteomes" id="UP001290101"/>
    </source>
</evidence>
<dbReference type="RefSeq" id="WP_322443169.1">
    <property type="nucleotide sequence ID" value="NZ_JAXOTQ010000049.1"/>
</dbReference>
<dbReference type="Proteomes" id="UP001290101">
    <property type="component" value="Unassembled WGS sequence"/>
</dbReference>
<evidence type="ECO:0000256" key="1">
    <source>
        <dbReference type="SAM" id="MobiDB-lite"/>
    </source>
</evidence>
<keyword evidence="3" id="KW-1185">Reference proteome</keyword>